<dbReference type="Gene3D" id="2.130.10.10">
    <property type="entry name" value="YVTN repeat-like/Quinoprotein amine dehydrogenase"/>
    <property type="match status" value="1"/>
</dbReference>
<accession>A0A8J9VU43</accession>
<dbReference type="PANTHER" id="PTHR46928:SF1">
    <property type="entry name" value="MESENCHYME-SPECIFIC CELL SURFACE GLYCOPROTEIN"/>
    <property type="match status" value="1"/>
</dbReference>
<evidence type="ECO:0000259" key="2">
    <source>
        <dbReference type="Pfam" id="PF22494"/>
    </source>
</evidence>
<reference evidence="3" key="1">
    <citation type="submission" date="2022-01" db="EMBL/GenBank/DDBJ databases">
        <authorList>
            <person name="Braso-Vives M."/>
        </authorList>
    </citation>
    <scope>NUCLEOTIDE SEQUENCE</scope>
</reference>
<protein>
    <submittedName>
        <fullName evidence="3">Hypp331 protein</fullName>
    </submittedName>
</protein>
<feature type="domain" description="Choice-of-anchor I" evidence="2">
    <location>
        <begin position="46"/>
        <end position="562"/>
    </location>
</feature>
<feature type="chain" id="PRO_5035465258" evidence="1">
    <location>
        <begin position="17"/>
        <end position="568"/>
    </location>
</feature>
<dbReference type="AlphaFoldDB" id="A0A8J9VU43"/>
<dbReference type="SUPFAM" id="SSF50969">
    <property type="entry name" value="YVTN repeat-like/Quinoprotein amine dehydrogenase"/>
    <property type="match status" value="1"/>
</dbReference>
<gene>
    <name evidence="3" type="primary">Hypp331</name>
    <name evidence="3" type="ORF">BLAG_LOCUS1130</name>
</gene>
<proteinExistence type="predicted"/>
<name>A0A8J9VU43_BRALA</name>
<dbReference type="EMBL" id="OV696686">
    <property type="protein sequence ID" value="CAH1230731.1"/>
    <property type="molecule type" value="Genomic_DNA"/>
</dbReference>
<keyword evidence="4" id="KW-1185">Reference proteome</keyword>
<dbReference type="InterPro" id="IPR015943">
    <property type="entry name" value="WD40/YVTN_repeat-like_dom_sf"/>
</dbReference>
<organism evidence="3 4">
    <name type="scientific">Branchiostoma lanceolatum</name>
    <name type="common">Common lancelet</name>
    <name type="synonym">Amphioxus lanceolatum</name>
    <dbReference type="NCBI Taxonomy" id="7740"/>
    <lineage>
        <taxon>Eukaryota</taxon>
        <taxon>Metazoa</taxon>
        <taxon>Chordata</taxon>
        <taxon>Cephalochordata</taxon>
        <taxon>Leptocardii</taxon>
        <taxon>Amphioxiformes</taxon>
        <taxon>Branchiostomatidae</taxon>
        <taxon>Branchiostoma</taxon>
    </lineage>
</organism>
<dbReference type="PANTHER" id="PTHR46928">
    <property type="entry name" value="MESENCHYME-SPECIFIC CELL SURFACE GLYCOPROTEIN"/>
    <property type="match status" value="1"/>
</dbReference>
<evidence type="ECO:0000313" key="4">
    <source>
        <dbReference type="Proteomes" id="UP000838412"/>
    </source>
</evidence>
<dbReference type="InterPro" id="IPR052956">
    <property type="entry name" value="Mesenchyme-surface_protein"/>
</dbReference>
<evidence type="ECO:0000256" key="1">
    <source>
        <dbReference type="SAM" id="SignalP"/>
    </source>
</evidence>
<feature type="signal peptide" evidence="1">
    <location>
        <begin position="1"/>
        <end position="16"/>
    </location>
</feature>
<dbReference type="InterPro" id="IPR011044">
    <property type="entry name" value="Quino_amine_DH_bsu"/>
</dbReference>
<dbReference type="Proteomes" id="UP000838412">
    <property type="component" value="Chromosome 1"/>
</dbReference>
<evidence type="ECO:0000313" key="3">
    <source>
        <dbReference type="EMBL" id="CAH1230731.1"/>
    </source>
</evidence>
<keyword evidence="1" id="KW-0732">Signal</keyword>
<dbReference type="Pfam" id="PF22494">
    <property type="entry name" value="choice_anch_I"/>
    <property type="match status" value="1"/>
</dbReference>
<dbReference type="NCBIfam" id="NF038117">
    <property type="entry name" value="choice_anch_I"/>
    <property type="match status" value="1"/>
</dbReference>
<dbReference type="InterPro" id="IPR055188">
    <property type="entry name" value="Choice_anch_I"/>
</dbReference>
<dbReference type="OrthoDB" id="425936at2759"/>
<sequence length="568" mass="63354">MALLFLGLLFYVLTTGQSIRLGLEHLSTVYLPYKYDNGDAKYKMGKGAAEQLGYDAVNKKVYSVGQPGLLNVIDVSDPQAISLLHYQELPQAGQATYTDLEYCGGFVAMTREHEHKGLPGHLIIYEAYRGTGDMQQVYQVRVGGSPDMLLFTRDCRKLIVANEGKDGGDGNGNFLNPEGSLTIVEFSSEDLPNSDTISMRTVNFRKFDARQHEYAARGVRWVYRGEEAGVPNRLSEELEPEYVTLSKDETKAYVGLQENNAVVVVDLVTATAEELYPLGAKYWGDSGLDPSDKDGGIHIEPWPIYGLYQPDTVKYVSAGGRELLITSNEGNTRELTVNGVDISDEWRGRDFVDNDAIASNVLPSLRDALADETKLGVLRLSNYDGKSTSDPTKYESFYAFGGRGFSIWDAKNLTQIWDSGDQVERAHALYYPSIFNSEYQDEFLHDHPEDTMDETSKKKGPQSESLAVGEAFGKTVIVLGNERTSTLMLYTLDTHNPHAVPEFQTIYRHGRWDRKWDNAYDDREVGDIDPEDIKFIPHEDSPDGHPMLLVAGSLSGTVTLYRVINTPL</sequence>